<dbReference type="CDD" id="cd02238">
    <property type="entry name" value="cupin_KdgF"/>
    <property type="match status" value="1"/>
</dbReference>
<dbReference type="InterPro" id="IPR011051">
    <property type="entry name" value="RmlC_Cupin_sf"/>
</dbReference>
<protein>
    <submittedName>
        <fullName evidence="4">Cupin domain protein</fullName>
    </submittedName>
</protein>
<dbReference type="InterPro" id="IPR013096">
    <property type="entry name" value="Cupin_2"/>
</dbReference>
<dbReference type="EMBL" id="LNJC01000014">
    <property type="protein sequence ID" value="KYC50385.1"/>
    <property type="molecule type" value="Genomic_DNA"/>
</dbReference>
<dbReference type="Proteomes" id="UP000092401">
    <property type="component" value="Unassembled WGS sequence"/>
</dbReference>
<dbReference type="Gene3D" id="2.60.120.10">
    <property type="entry name" value="Jelly Rolls"/>
    <property type="match status" value="1"/>
</dbReference>
<dbReference type="Pfam" id="PF07883">
    <property type="entry name" value="Cupin_2"/>
    <property type="match status" value="1"/>
</dbReference>
<dbReference type="Proteomes" id="UP000092403">
    <property type="component" value="Unassembled WGS sequence"/>
</dbReference>
<reference evidence="5 6" key="1">
    <citation type="journal article" date="2016" name="ISME J.">
        <title>Chasing the elusive Euryarchaeota class WSA2: genomes reveal a uniquely fastidious methyl-reducing methanogen.</title>
        <authorList>
            <person name="Nobu M.K."/>
            <person name="Narihiro T."/>
            <person name="Kuroda K."/>
            <person name="Mei R."/>
            <person name="Liu W.T."/>
        </authorList>
    </citation>
    <scope>NUCLEOTIDE SEQUENCE [LARGE SCALE GENOMIC DNA]</scope>
    <source>
        <strain evidence="2">B03fssc0709_Meth_Bin005</strain>
        <strain evidence="3">B15fssc0709_Meth_Bin003</strain>
        <strain evidence="4">BMIXfssc0709_Meth_Bin006</strain>
    </source>
</reference>
<comment type="caution">
    <text evidence="4">The sequence shown here is derived from an EMBL/GenBank/DDBJ whole genome shotgun (WGS) entry which is preliminary data.</text>
</comment>
<sequence>MPLIKLNDIEEKEIYPGYKARIIHTEHMTLAYWTIQEGSSFPEHFHEHEQVLSIIEGELELKLGDETIILKSGEVGIIPPYIAHSGKAINKTNAIDVFYPIRRDYV</sequence>
<feature type="domain" description="Cupin type-2" evidence="1">
    <location>
        <begin position="32"/>
        <end position="88"/>
    </location>
</feature>
<name>A0A150IZT1_9EURY</name>
<evidence type="ECO:0000313" key="2">
    <source>
        <dbReference type="EMBL" id="KYC45373.1"/>
    </source>
</evidence>
<dbReference type="Proteomes" id="UP000091929">
    <property type="component" value="Unassembled WGS sequence"/>
</dbReference>
<accession>A0A150IRK4</accession>
<evidence type="ECO:0000313" key="3">
    <source>
        <dbReference type="EMBL" id="KYC47485.1"/>
    </source>
</evidence>
<evidence type="ECO:0000313" key="5">
    <source>
        <dbReference type="Proteomes" id="UP000091929"/>
    </source>
</evidence>
<evidence type="ECO:0000313" key="6">
    <source>
        <dbReference type="Proteomes" id="UP000092401"/>
    </source>
</evidence>
<dbReference type="PANTHER" id="PTHR40112:SF1">
    <property type="entry name" value="H2HPP ISOMERASE"/>
    <property type="match status" value="1"/>
</dbReference>
<dbReference type="SUPFAM" id="SSF51182">
    <property type="entry name" value="RmlC-like cupins"/>
    <property type="match status" value="1"/>
</dbReference>
<dbReference type="AlphaFoldDB" id="A0A150IZT1"/>
<evidence type="ECO:0000259" key="1">
    <source>
        <dbReference type="Pfam" id="PF07883"/>
    </source>
</evidence>
<evidence type="ECO:0000313" key="4">
    <source>
        <dbReference type="EMBL" id="KYC50385.1"/>
    </source>
</evidence>
<accession>A0A150IK48</accession>
<dbReference type="InterPro" id="IPR014710">
    <property type="entry name" value="RmlC-like_jellyroll"/>
</dbReference>
<dbReference type="InterPro" id="IPR052535">
    <property type="entry name" value="Bacilysin_H2HPP_isomerase"/>
</dbReference>
<dbReference type="PANTHER" id="PTHR40112">
    <property type="entry name" value="H2HPP ISOMERASE"/>
    <property type="match status" value="1"/>
</dbReference>
<organism evidence="4 7">
    <name type="scientific">Candidatus Methanofastidiosum methylothiophilum</name>
    <dbReference type="NCBI Taxonomy" id="1705564"/>
    <lineage>
        <taxon>Archaea</taxon>
        <taxon>Methanobacteriati</taxon>
        <taxon>Methanobacteriota</taxon>
        <taxon>Stenosarchaea group</taxon>
        <taxon>Candidatus Methanofastidiosia</taxon>
        <taxon>Candidatus Methanofastidiosales</taxon>
        <taxon>Candidatus Methanofastidiosaceae</taxon>
        <taxon>Candidatus Methanofastidiosum</taxon>
    </lineage>
</organism>
<dbReference type="EMBL" id="LNGE01000021">
    <property type="protein sequence ID" value="KYC45373.1"/>
    <property type="molecule type" value="Genomic_DNA"/>
</dbReference>
<evidence type="ECO:0000313" key="7">
    <source>
        <dbReference type="Proteomes" id="UP000092403"/>
    </source>
</evidence>
<gene>
    <name evidence="2" type="ORF">APG10_00945</name>
    <name evidence="3" type="ORF">APG11_01085</name>
    <name evidence="4" type="ORF">APG12_00813</name>
</gene>
<dbReference type="EMBL" id="LNGF01000022">
    <property type="protein sequence ID" value="KYC47485.1"/>
    <property type="molecule type" value="Genomic_DNA"/>
</dbReference>
<proteinExistence type="predicted"/>
<accession>A0A150IZT1</accession>